<reference evidence="1" key="1">
    <citation type="submission" date="2018-02" db="EMBL/GenBank/DDBJ databases">
        <title>Rhizophora mucronata_Transcriptome.</title>
        <authorList>
            <person name="Meera S.P."/>
            <person name="Sreeshan A."/>
            <person name="Augustine A."/>
        </authorList>
    </citation>
    <scope>NUCLEOTIDE SEQUENCE</scope>
    <source>
        <tissue evidence="1">Leaf</tissue>
    </source>
</reference>
<sequence>MLIFHGFRNEIFSVNKEISLLS</sequence>
<proteinExistence type="predicted"/>
<evidence type="ECO:0000313" key="1">
    <source>
        <dbReference type="EMBL" id="MBX71699.1"/>
    </source>
</evidence>
<dbReference type="AlphaFoldDB" id="A0A2P2QXG2"/>
<dbReference type="EMBL" id="GGEC01091215">
    <property type="protein sequence ID" value="MBX71699.1"/>
    <property type="molecule type" value="Transcribed_RNA"/>
</dbReference>
<name>A0A2P2QXG2_RHIMU</name>
<protein>
    <submittedName>
        <fullName evidence="1">Uncharacterized protein</fullName>
    </submittedName>
</protein>
<organism evidence="1">
    <name type="scientific">Rhizophora mucronata</name>
    <name type="common">Asiatic mangrove</name>
    <dbReference type="NCBI Taxonomy" id="61149"/>
    <lineage>
        <taxon>Eukaryota</taxon>
        <taxon>Viridiplantae</taxon>
        <taxon>Streptophyta</taxon>
        <taxon>Embryophyta</taxon>
        <taxon>Tracheophyta</taxon>
        <taxon>Spermatophyta</taxon>
        <taxon>Magnoliopsida</taxon>
        <taxon>eudicotyledons</taxon>
        <taxon>Gunneridae</taxon>
        <taxon>Pentapetalae</taxon>
        <taxon>rosids</taxon>
        <taxon>fabids</taxon>
        <taxon>Malpighiales</taxon>
        <taxon>Rhizophoraceae</taxon>
        <taxon>Rhizophora</taxon>
    </lineage>
</organism>
<accession>A0A2P2QXG2</accession>